<protein>
    <recommendedName>
        <fullName evidence="4">Steroid 5-alpha reductase C-terminal domain-containing protein</fullName>
    </recommendedName>
</protein>
<dbReference type="Proteomes" id="UP000698800">
    <property type="component" value="Unassembled WGS sequence"/>
</dbReference>
<dbReference type="InterPro" id="IPR010721">
    <property type="entry name" value="UstE-like"/>
</dbReference>
<dbReference type="PANTHER" id="PTHR32251">
    <property type="entry name" value="3-OXO-5-ALPHA-STEROID 4-DEHYDROGENASE"/>
    <property type="match status" value="1"/>
</dbReference>
<evidence type="ECO:0000256" key="1">
    <source>
        <dbReference type="SAM" id="Phobius"/>
    </source>
</evidence>
<organism evidence="2 3">
    <name type="scientific">Glutinoglossum americanum</name>
    <dbReference type="NCBI Taxonomy" id="1670608"/>
    <lineage>
        <taxon>Eukaryota</taxon>
        <taxon>Fungi</taxon>
        <taxon>Dikarya</taxon>
        <taxon>Ascomycota</taxon>
        <taxon>Pezizomycotina</taxon>
        <taxon>Geoglossomycetes</taxon>
        <taxon>Geoglossales</taxon>
        <taxon>Geoglossaceae</taxon>
        <taxon>Glutinoglossum</taxon>
    </lineage>
</organism>
<comment type="caution">
    <text evidence="2">The sequence shown here is derived from an EMBL/GenBank/DDBJ whole genome shotgun (WGS) entry which is preliminary data.</text>
</comment>
<gene>
    <name evidence="2" type="ORF">FGG08_004391</name>
</gene>
<keyword evidence="1" id="KW-0812">Transmembrane</keyword>
<dbReference type="PROSITE" id="PS50244">
    <property type="entry name" value="S5A_REDUCTASE"/>
    <property type="match status" value="1"/>
</dbReference>
<dbReference type="OrthoDB" id="67965at2759"/>
<dbReference type="GO" id="GO:0016020">
    <property type="term" value="C:membrane"/>
    <property type="evidence" value="ECO:0007669"/>
    <property type="project" value="TreeGrafter"/>
</dbReference>
<feature type="transmembrane region" description="Helical" evidence="1">
    <location>
        <begin position="144"/>
        <end position="163"/>
    </location>
</feature>
<evidence type="ECO:0000313" key="2">
    <source>
        <dbReference type="EMBL" id="KAH0539045.1"/>
    </source>
</evidence>
<feature type="transmembrane region" description="Helical" evidence="1">
    <location>
        <begin position="109"/>
        <end position="132"/>
    </location>
</feature>
<dbReference type="Gene3D" id="1.20.120.1630">
    <property type="match status" value="1"/>
</dbReference>
<dbReference type="Pfam" id="PF06966">
    <property type="entry name" value="DUF1295"/>
    <property type="match status" value="1"/>
</dbReference>
<sequence length="256" mass="27930">MGSEAPRPKDYVSRVKRPSPWSLSLSVGLRLLDPLLQHAIMTRGLGSSLIRLCGAKTLPMVATTNTNALGLAPYQMAMFSLAVGATLSETFWILYILREEMLAGQAVSIAAFNTINNSLNTLLSMCVLTSAMDAYGDLESLLQSPALVFGTIIYVIGMLLQTVSELQRRSFKKDPANEGKPYGGGLFSVATHVNFGGYTLWRTGYAMASAGWGWAAVSNAWFIYDFTTRGMPVLENYSRQKVSPLRGYFAVFGRLA</sequence>
<keyword evidence="1" id="KW-0472">Membrane</keyword>
<feature type="transmembrane region" description="Helical" evidence="1">
    <location>
        <begin position="76"/>
        <end position="97"/>
    </location>
</feature>
<evidence type="ECO:0008006" key="4">
    <source>
        <dbReference type="Google" id="ProtNLM"/>
    </source>
</evidence>
<proteinExistence type="predicted"/>
<evidence type="ECO:0000313" key="3">
    <source>
        <dbReference type="Proteomes" id="UP000698800"/>
    </source>
</evidence>
<keyword evidence="3" id="KW-1185">Reference proteome</keyword>
<keyword evidence="1" id="KW-1133">Transmembrane helix</keyword>
<dbReference type="AlphaFoldDB" id="A0A9P8I5T9"/>
<accession>A0A9P8I5T9</accession>
<name>A0A9P8I5T9_9PEZI</name>
<reference evidence="2" key="1">
    <citation type="submission" date="2021-03" db="EMBL/GenBank/DDBJ databases">
        <title>Comparative genomics and phylogenomic investigation of the class Geoglossomycetes provide insights into ecological specialization and systematics.</title>
        <authorList>
            <person name="Melie T."/>
            <person name="Pirro S."/>
            <person name="Miller A.N."/>
            <person name="Quandt A."/>
        </authorList>
    </citation>
    <scope>NUCLEOTIDE SEQUENCE</scope>
    <source>
        <strain evidence="2">GBOQ0MN5Z8</strain>
    </source>
</reference>
<dbReference type="PANTHER" id="PTHR32251:SF15">
    <property type="entry name" value="3-OXO-5-ALPHA-STEROID 4-DEHYDROGENASE (DUF1295)"/>
    <property type="match status" value="1"/>
</dbReference>
<dbReference type="EMBL" id="JAGHQL010000088">
    <property type="protein sequence ID" value="KAH0539045.1"/>
    <property type="molecule type" value="Genomic_DNA"/>
</dbReference>